<sequence>MGWTCQHDFQGHCKLLNIACSPGTKGCTLNKGKHEYIFTTGNYEEDKKRAEKKQDEAIDFAALARSN</sequence>
<organism evidence="1">
    <name type="scientific">hydrothermal vent metagenome</name>
    <dbReference type="NCBI Taxonomy" id="652676"/>
    <lineage>
        <taxon>unclassified sequences</taxon>
        <taxon>metagenomes</taxon>
        <taxon>ecological metagenomes</taxon>
    </lineage>
</organism>
<proteinExistence type="predicted"/>
<gene>
    <name evidence="1" type="ORF">MNB_SM-6-533</name>
</gene>
<dbReference type="EMBL" id="FPHK01000078">
    <property type="protein sequence ID" value="SFV64538.1"/>
    <property type="molecule type" value="Genomic_DNA"/>
</dbReference>
<name>A0A1W1CFC2_9ZZZZ</name>
<dbReference type="AlphaFoldDB" id="A0A1W1CFC2"/>
<evidence type="ECO:0000313" key="1">
    <source>
        <dbReference type="EMBL" id="SFV64538.1"/>
    </source>
</evidence>
<accession>A0A1W1CFC2</accession>
<protein>
    <submittedName>
        <fullName evidence="1">Uncharacterized protein</fullName>
    </submittedName>
</protein>
<reference evidence="1" key="1">
    <citation type="submission" date="2016-10" db="EMBL/GenBank/DDBJ databases">
        <authorList>
            <person name="de Groot N.N."/>
        </authorList>
    </citation>
    <scope>NUCLEOTIDE SEQUENCE</scope>
</reference>